<accession>A0A8H2X5Z0</accession>
<comment type="caution">
    <text evidence="1">The sequence shown here is derived from an EMBL/GenBank/DDBJ whole genome shotgun (WGS) entry which is preliminary data.</text>
</comment>
<evidence type="ECO:0000313" key="2">
    <source>
        <dbReference type="Proteomes" id="UP000663853"/>
    </source>
</evidence>
<protein>
    <submittedName>
        <fullName evidence="1">Uncharacterized protein</fullName>
    </submittedName>
</protein>
<sequence length="537" mass="59809">MPDSSCTRILRIPELLGLVYRYATPRTRGSLLQVSHSFFNIGAPIAWESVEGVQKLLKVIPGVFVNISEKPRHDWGYEITITLPPILNFARFDLYARHIRRLEIYPRNSSDSITLKNWSMLSAHSRTHGLLPNLSQLTLTTYFGWADESELFIWIRTFMSPSLTSLHITVKSESVLHQVSFPVARALLRHAVSNCPDLHELSLVTSEQYKGKTLGNLALALAFWEPSYYESLLSLPLRELSCSTSLLLPANIHTLNELGSLERLKLHGGSRPLDHTILWSGCKVLPQLSSLALVMVHWSDVIGILEMDIYSGVKSLIIRIADPDDIEIEPDLIDDPLITRLMVLIARCCPALTDLEVDCGSDYFFSPTDASAFEALTGLALHTVALVNMSLPLAMLENLVLFFPSASTIKVPDFSLKLSELHYFARLPKLVHLAIGLDASPPREPFPHQVDPMTEVAPDFQLLEIDASPADLTVDLSPLSRYLLSIWPNLDQVAWTQGRAPGDEDYQRNIIIANALNALVSTYRSISSTRQCGGGLV</sequence>
<reference evidence="1" key="1">
    <citation type="submission" date="2021-01" db="EMBL/GenBank/DDBJ databases">
        <authorList>
            <person name="Kaushik A."/>
        </authorList>
    </citation>
    <scope>NUCLEOTIDE SEQUENCE</scope>
    <source>
        <strain evidence="1">AG6-10EEA</strain>
    </source>
</reference>
<evidence type="ECO:0000313" key="1">
    <source>
        <dbReference type="EMBL" id="CAE6416928.1"/>
    </source>
</evidence>
<dbReference type="AlphaFoldDB" id="A0A8H2X5Z0"/>
<proteinExistence type="predicted"/>
<dbReference type="EMBL" id="CAJMXA010000114">
    <property type="protein sequence ID" value="CAE6416928.1"/>
    <property type="molecule type" value="Genomic_DNA"/>
</dbReference>
<organism evidence="1 2">
    <name type="scientific">Rhizoctonia solani</name>
    <dbReference type="NCBI Taxonomy" id="456999"/>
    <lineage>
        <taxon>Eukaryota</taxon>
        <taxon>Fungi</taxon>
        <taxon>Dikarya</taxon>
        <taxon>Basidiomycota</taxon>
        <taxon>Agaricomycotina</taxon>
        <taxon>Agaricomycetes</taxon>
        <taxon>Cantharellales</taxon>
        <taxon>Ceratobasidiaceae</taxon>
        <taxon>Rhizoctonia</taxon>
    </lineage>
</organism>
<dbReference type="Proteomes" id="UP000663853">
    <property type="component" value="Unassembled WGS sequence"/>
</dbReference>
<gene>
    <name evidence="1" type="ORF">RDB_LOCUS7416</name>
</gene>
<name>A0A8H2X5Z0_9AGAM</name>